<evidence type="ECO:0000313" key="9">
    <source>
        <dbReference type="Proteomes" id="UP000652567"/>
    </source>
</evidence>
<dbReference type="AlphaFoldDB" id="A0A928V4G1"/>
<dbReference type="InterPro" id="IPR013675">
    <property type="entry name" value="Mtase_sm_N"/>
</dbReference>
<evidence type="ECO:0000259" key="6">
    <source>
        <dbReference type="Pfam" id="PF05175"/>
    </source>
</evidence>
<proteinExistence type="predicted"/>
<dbReference type="InterPro" id="IPR007848">
    <property type="entry name" value="Small_mtfrase_dom"/>
</dbReference>
<dbReference type="Proteomes" id="UP000652567">
    <property type="component" value="Unassembled WGS sequence"/>
</dbReference>
<dbReference type="EMBL" id="PRDL01000001">
    <property type="protein sequence ID" value="MBE8717678.1"/>
    <property type="molecule type" value="Genomic_DNA"/>
</dbReference>
<dbReference type="GO" id="GO:0003676">
    <property type="term" value="F:nucleic acid binding"/>
    <property type="evidence" value="ECO:0007669"/>
    <property type="project" value="InterPro"/>
</dbReference>
<evidence type="ECO:0000256" key="5">
    <source>
        <dbReference type="ARBA" id="ARBA00022691"/>
    </source>
</evidence>
<organism evidence="8 9">
    <name type="scientific">Cellvibrio polysaccharolyticus</name>
    <dbReference type="NCBI Taxonomy" id="2082724"/>
    <lineage>
        <taxon>Bacteria</taxon>
        <taxon>Pseudomonadati</taxon>
        <taxon>Pseudomonadota</taxon>
        <taxon>Gammaproteobacteria</taxon>
        <taxon>Cellvibrionales</taxon>
        <taxon>Cellvibrionaceae</taxon>
        <taxon>Cellvibrio</taxon>
    </lineage>
</organism>
<keyword evidence="2" id="KW-0698">rRNA processing</keyword>
<accession>A0A928V4G1</accession>
<name>A0A928V4G1_9GAMM</name>
<gene>
    <name evidence="8" type="ORF">C4F51_10835</name>
</gene>
<evidence type="ECO:0000313" key="8">
    <source>
        <dbReference type="EMBL" id="MBE8717678.1"/>
    </source>
</evidence>
<feature type="domain" description="Methyltransferase small N-terminal" evidence="7">
    <location>
        <begin position="28"/>
        <end position="136"/>
    </location>
</feature>
<dbReference type="SUPFAM" id="SSF53335">
    <property type="entry name" value="S-adenosyl-L-methionine-dependent methyltransferases"/>
    <property type="match status" value="2"/>
</dbReference>
<dbReference type="CDD" id="cd02440">
    <property type="entry name" value="AdoMet_MTases"/>
    <property type="match status" value="1"/>
</dbReference>
<dbReference type="Pfam" id="PF08468">
    <property type="entry name" value="MTS_N"/>
    <property type="match status" value="1"/>
</dbReference>
<evidence type="ECO:0000256" key="1">
    <source>
        <dbReference type="ARBA" id="ARBA00022490"/>
    </source>
</evidence>
<evidence type="ECO:0000256" key="3">
    <source>
        <dbReference type="ARBA" id="ARBA00022603"/>
    </source>
</evidence>
<reference evidence="8" key="1">
    <citation type="submission" date="2018-07" db="EMBL/GenBank/DDBJ databases">
        <title>Genome assembly of strain Ka43.</title>
        <authorList>
            <person name="Kukolya J."/>
            <person name="Nagy I."/>
            <person name="Horvath B."/>
            <person name="Toth A."/>
        </authorList>
    </citation>
    <scope>NUCLEOTIDE SEQUENCE</scope>
    <source>
        <strain evidence="8">KB43</strain>
    </source>
</reference>
<dbReference type="PANTHER" id="PTHR47816">
    <property type="entry name" value="RIBOSOMAL RNA SMALL SUBUNIT METHYLTRANSFERASE C"/>
    <property type="match status" value="1"/>
</dbReference>
<comment type="caution">
    <text evidence="8">The sequence shown here is derived from an EMBL/GenBank/DDBJ whole genome shotgun (WGS) entry which is preliminary data.</text>
</comment>
<dbReference type="PRINTS" id="PR00507">
    <property type="entry name" value="N12N6MTFRASE"/>
</dbReference>
<dbReference type="PROSITE" id="PS00092">
    <property type="entry name" value="N6_MTASE"/>
    <property type="match status" value="1"/>
</dbReference>
<keyword evidence="3 8" id="KW-0489">Methyltransferase</keyword>
<protein>
    <submittedName>
        <fullName evidence="8">Methyltransferase domain-containing protein</fullName>
    </submittedName>
</protein>
<feature type="domain" description="Methyltransferase small" evidence="6">
    <location>
        <begin position="178"/>
        <end position="344"/>
    </location>
</feature>
<evidence type="ECO:0000256" key="4">
    <source>
        <dbReference type="ARBA" id="ARBA00022679"/>
    </source>
</evidence>
<dbReference type="InterPro" id="IPR029063">
    <property type="entry name" value="SAM-dependent_MTases_sf"/>
</dbReference>
<keyword evidence="9" id="KW-1185">Reference proteome</keyword>
<dbReference type="InterPro" id="IPR046977">
    <property type="entry name" value="RsmC/RlmG"/>
</dbReference>
<dbReference type="GO" id="GO:0008990">
    <property type="term" value="F:rRNA (guanine-N2-)-methyltransferase activity"/>
    <property type="evidence" value="ECO:0007669"/>
    <property type="project" value="InterPro"/>
</dbReference>
<dbReference type="Gene3D" id="3.40.50.150">
    <property type="entry name" value="Vaccinia Virus protein VP39"/>
    <property type="match status" value="2"/>
</dbReference>
<evidence type="ECO:0000259" key="7">
    <source>
        <dbReference type="Pfam" id="PF08468"/>
    </source>
</evidence>
<dbReference type="RefSeq" id="WP_193909655.1">
    <property type="nucleotide sequence ID" value="NZ_PRDL01000001.1"/>
</dbReference>
<evidence type="ECO:0000256" key="2">
    <source>
        <dbReference type="ARBA" id="ARBA00022552"/>
    </source>
</evidence>
<dbReference type="PANTHER" id="PTHR47816:SF4">
    <property type="entry name" value="RIBOSOMAL RNA SMALL SUBUNIT METHYLTRANSFERASE C"/>
    <property type="match status" value="1"/>
</dbReference>
<keyword evidence="1" id="KW-0963">Cytoplasm</keyword>
<keyword evidence="4" id="KW-0808">Transferase</keyword>
<dbReference type="Pfam" id="PF05175">
    <property type="entry name" value="MTS"/>
    <property type="match status" value="1"/>
</dbReference>
<sequence length="348" mass="38704">MFDASSQWLLNTIRQTGDGKCLWFADENTLPLLQSLPENFKNLIIISNRFDVADAAKSRSQQVLFNDFDASSIESASLDYVFYRISKEKPLVNHLLKTAGRVLKPGGTLVLCGEKNEGIKTVIDKAAHYFEDTSKATKQGNFYYAFIQRHTLQESATPDDSDYPRLRPAGQLNGIDWMSKPGIFGWNKIDEGSALLVDQALGFYQQHTPPERLLDLGCGYGYLTLATSALPVQKRVLTDNNAAALIAAEANCLQHHLTAEVIAADAGLQLGGNFDLILCNPPFHQGFGTDGDLTDKFLQQAHRLLSSGGNAFFVVNQFIPVERKAAPYFRHIEKLTQQRGFQVFRLTQ</sequence>
<dbReference type="InterPro" id="IPR002052">
    <property type="entry name" value="DNA_methylase_N6_adenine_CS"/>
</dbReference>
<keyword evidence="5" id="KW-0949">S-adenosyl-L-methionine</keyword>